<reference evidence="1 2" key="1">
    <citation type="submission" date="2017-05" db="EMBL/GenBank/DDBJ databases">
        <authorList>
            <person name="Song R."/>
            <person name="Chenine A.L."/>
            <person name="Ruprecht R.M."/>
        </authorList>
    </citation>
    <scope>NUCLEOTIDE SEQUENCE [LARGE SCALE GENOMIC DNA]</scope>
    <source>
        <strain evidence="1 2">CFBP 1590</strain>
    </source>
</reference>
<dbReference type="EMBL" id="LT855380">
    <property type="protein sequence ID" value="SMS11929.1"/>
    <property type="molecule type" value="Genomic_DNA"/>
</dbReference>
<sequence length="118" mass="13176">MTTQHNPNVLAKQGNAEDIKAQIREFLVGQLSEWGIDPDEAFINGMGTSVGERMVIFSRSISEDAWHRVYENDEVEYADGPDSGLFSVQYSFADEHRIAEPSLDKVAELINQLVADFG</sequence>
<accession>A0A0D0ML64</accession>
<gene>
    <name evidence="1" type="ORF">CFBP1590__4343</name>
</gene>
<dbReference type="RefSeq" id="WP_043305741.1">
    <property type="nucleotide sequence ID" value="NZ_CP074412.1"/>
</dbReference>
<dbReference type="AlphaFoldDB" id="A0A0D0ML64"/>
<name>A0A0D0ML64_PSEVI</name>
<evidence type="ECO:0000313" key="1">
    <source>
        <dbReference type="EMBL" id="SMS11929.1"/>
    </source>
</evidence>
<dbReference type="GeneID" id="47765991"/>
<organism evidence="1 2">
    <name type="scientific">Pseudomonas viridiflava</name>
    <name type="common">Phytomonas viridiflava</name>
    <dbReference type="NCBI Taxonomy" id="33069"/>
    <lineage>
        <taxon>Bacteria</taxon>
        <taxon>Pseudomonadati</taxon>
        <taxon>Pseudomonadota</taxon>
        <taxon>Gammaproteobacteria</taxon>
        <taxon>Pseudomonadales</taxon>
        <taxon>Pseudomonadaceae</taxon>
        <taxon>Pseudomonas</taxon>
    </lineage>
</organism>
<proteinExistence type="predicted"/>
<protein>
    <submittedName>
        <fullName evidence="1">Uncharacterized protein</fullName>
    </submittedName>
</protein>
<evidence type="ECO:0000313" key="2">
    <source>
        <dbReference type="Proteomes" id="UP000196842"/>
    </source>
</evidence>
<dbReference type="KEGG" id="pvd:CFBP1590__4343"/>
<dbReference type="Proteomes" id="UP000196842">
    <property type="component" value="Chromosome I"/>
</dbReference>